<dbReference type="STRING" id="1888891.DSOL_3994"/>
<organism evidence="2 3">
    <name type="scientific">Desulfosporosinus metallidurans</name>
    <dbReference type="NCBI Taxonomy" id="1888891"/>
    <lineage>
        <taxon>Bacteria</taxon>
        <taxon>Bacillati</taxon>
        <taxon>Bacillota</taxon>
        <taxon>Clostridia</taxon>
        <taxon>Eubacteriales</taxon>
        <taxon>Desulfitobacteriaceae</taxon>
        <taxon>Desulfosporosinus</taxon>
    </lineage>
</organism>
<feature type="region of interest" description="Disordered" evidence="1">
    <location>
        <begin position="1"/>
        <end position="24"/>
    </location>
</feature>
<comment type="caution">
    <text evidence="2">The sequence shown here is derived from an EMBL/GenBank/DDBJ whole genome shotgun (WGS) entry which is preliminary data.</text>
</comment>
<accession>A0A1Q8QMB2</accession>
<evidence type="ECO:0000313" key="2">
    <source>
        <dbReference type="EMBL" id="OLN28481.1"/>
    </source>
</evidence>
<protein>
    <submittedName>
        <fullName evidence="2">Uncharacterized protein</fullName>
    </submittedName>
</protein>
<dbReference type="Proteomes" id="UP000186102">
    <property type="component" value="Unassembled WGS sequence"/>
</dbReference>
<evidence type="ECO:0000313" key="3">
    <source>
        <dbReference type="Proteomes" id="UP000186102"/>
    </source>
</evidence>
<gene>
    <name evidence="2" type="ORF">DSOL_3994</name>
</gene>
<evidence type="ECO:0000256" key="1">
    <source>
        <dbReference type="SAM" id="MobiDB-lite"/>
    </source>
</evidence>
<proteinExistence type="predicted"/>
<reference evidence="2 3" key="1">
    <citation type="submission" date="2016-09" db="EMBL/GenBank/DDBJ databases">
        <title>Complete genome of Desulfosporosinus sp. OL.</title>
        <authorList>
            <person name="Mardanov A."/>
            <person name="Beletsky A."/>
            <person name="Panova A."/>
            <person name="Karnachuk O."/>
            <person name="Ravin N."/>
        </authorList>
    </citation>
    <scope>NUCLEOTIDE SEQUENCE [LARGE SCALE GENOMIC DNA]</scope>
    <source>
        <strain evidence="2 3">OL</strain>
    </source>
</reference>
<keyword evidence="3" id="KW-1185">Reference proteome</keyword>
<name>A0A1Q8QMB2_9FIRM</name>
<sequence length="41" mass="4577">MNIYRKGAPSGENGSGRRLGGNQQEFNTAELQGLWLKRSRV</sequence>
<dbReference type="AlphaFoldDB" id="A0A1Q8QMB2"/>
<dbReference type="EMBL" id="MLBF01000042">
    <property type="protein sequence ID" value="OLN28481.1"/>
    <property type="molecule type" value="Genomic_DNA"/>
</dbReference>